<name>A0A3P3TXU1_9BACL</name>
<dbReference type="OrthoDB" id="2603376at2"/>
<sequence length="118" mass="13042">MKKMSSLLCGVALLFSVPLAASAGPVDVQTPESQFSLVGGELKFNARSYLIQSKSTARIGKEARCQQISELRMTLAELLVGHLQYQVGILKVLSYLIQHPVEKGRMCYPIRYPVLKFG</sequence>
<keyword evidence="3" id="KW-1185">Reference proteome</keyword>
<evidence type="ECO:0000313" key="3">
    <source>
        <dbReference type="Proteomes" id="UP000267017"/>
    </source>
</evidence>
<feature type="chain" id="PRO_5018207287" evidence="1">
    <location>
        <begin position="24"/>
        <end position="118"/>
    </location>
</feature>
<accession>A0A3P3TXU1</accession>
<comment type="caution">
    <text evidence="2">The sequence shown here is derived from an EMBL/GenBank/DDBJ whole genome shotgun (WGS) entry which is preliminary data.</text>
</comment>
<proteinExistence type="predicted"/>
<evidence type="ECO:0000313" key="2">
    <source>
        <dbReference type="EMBL" id="RRJ62932.1"/>
    </source>
</evidence>
<feature type="signal peptide" evidence="1">
    <location>
        <begin position="1"/>
        <end position="23"/>
    </location>
</feature>
<dbReference type="AlphaFoldDB" id="A0A3P3TXU1"/>
<dbReference type="Proteomes" id="UP000267017">
    <property type="component" value="Unassembled WGS sequence"/>
</dbReference>
<keyword evidence="1" id="KW-0732">Signal</keyword>
<dbReference type="RefSeq" id="WP_128630811.1">
    <property type="nucleotide sequence ID" value="NZ_RRCN01000001.1"/>
</dbReference>
<organism evidence="2 3">
    <name type="scientific">Paenibacillus oralis</name>
    <dbReference type="NCBI Taxonomy" id="2490856"/>
    <lineage>
        <taxon>Bacteria</taxon>
        <taxon>Bacillati</taxon>
        <taxon>Bacillota</taxon>
        <taxon>Bacilli</taxon>
        <taxon>Bacillales</taxon>
        <taxon>Paenibacillaceae</taxon>
        <taxon>Paenibacillus</taxon>
    </lineage>
</organism>
<evidence type="ECO:0000256" key="1">
    <source>
        <dbReference type="SAM" id="SignalP"/>
    </source>
</evidence>
<reference evidence="2 3" key="1">
    <citation type="submission" date="2018-11" db="EMBL/GenBank/DDBJ databases">
        <title>Genome sequencing of Paenibacillus sp. KCOM 3021 (= ChDC PVNT-B20).</title>
        <authorList>
            <person name="Kook J.-K."/>
            <person name="Park S.-N."/>
            <person name="Lim Y.K."/>
        </authorList>
    </citation>
    <scope>NUCLEOTIDE SEQUENCE [LARGE SCALE GENOMIC DNA]</scope>
    <source>
        <strain evidence="2 3">KCOM 3021</strain>
    </source>
</reference>
<dbReference type="EMBL" id="RRCN01000001">
    <property type="protein sequence ID" value="RRJ62932.1"/>
    <property type="molecule type" value="Genomic_DNA"/>
</dbReference>
<protein>
    <submittedName>
        <fullName evidence="2">Uncharacterized protein</fullName>
    </submittedName>
</protein>
<gene>
    <name evidence="2" type="ORF">EHV15_08340</name>
</gene>